<reference evidence="2" key="2">
    <citation type="submission" date="2023-04" db="EMBL/GenBank/DDBJ databases">
        <authorList>
            <person name="Bruccoleri R.E."/>
            <person name="Oakeley E.J."/>
            <person name="Faust A.-M."/>
            <person name="Dessus-Babus S."/>
            <person name="Altorfer M."/>
            <person name="Burckhardt D."/>
            <person name="Oertli M."/>
            <person name="Naumann U."/>
            <person name="Petersen F."/>
            <person name="Wong J."/>
        </authorList>
    </citation>
    <scope>NUCLEOTIDE SEQUENCE</scope>
    <source>
        <strain evidence="2">GSM-AAB239-AS_SAM_17_03QT</strain>
        <tissue evidence="2">Leaf</tissue>
    </source>
</reference>
<comment type="caution">
    <text evidence="2">The sequence shown here is derived from an EMBL/GenBank/DDBJ whole genome shotgun (WGS) entry which is preliminary data.</text>
</comment>
<evidence type="ECO:0000313" key="2">
    <source>
        <dbReference type="EMBL" id="KAJ6827887.1"/>
    </source>
</evidence>
<protein>
    <submittedName>
        <fullName evidence="2">Ribosome-binding factor A, chloroplastic</fullName>
    </submittedName>
</protein>
<proteinExistence type="predicted"/>
<gene>
    <name evidence="2" type="ORF">M6B38_365905</name>
</gene>
<accession>A0AAX6GHX8</accession>
<name>A0AAX6GHX8_IRIPA</name>
<keyword evidence="3" id="KW-1185">Reference proteome</keyword>
<keyword evidence="1" id="KW-0472">Membrane</keyword>
<dbReference type="AlphaFoldDB" id="A0AAX6GHX8"/>
<sequence length="82" mass="9973">MLYDDDWKNTIFVCEFSMRNPYIPVVDRPSTIERLHNRPKIWRNFFKKISSFYLVIFLISIIDHSQRKENLLPMICDSSYLI</sequence>
<evidence type="ECO:0000256" key="1">
    <source>
        <dbReference type="SAM" id="Phobius"/>
    </source>
</evidence>
<keyword evidence="1" id="KW-0812">Transmembrane</keyword>
<dbReference type="EMBL" id="JANAVB010019799">
    <property type="protein sequence ID" value="KAJ6827887.1"/>
    <property type="molecule type" value="Genomic_DNA"/>
</dbReference>
<evidence type="ECO:0000313" key="3">
    <source>
        <dbReference type="Proteomes" id="UP001140949"/>
    </source>
</evidence>
<keyword evidence="1" id="KW-1133">Transmembrane helix</keyword>
<organism evidence="2 3">
    <name type="scientific">Iris pallida</name>
    <name type="common">Sweet iris</name>
    <dbReference type="NCBI Taxonomy" id="29817"/>
    <lineage>
        <taxon>Eukaryota</taxon>
        <taxon>Viridiplantae</taxon>
        <taxon>Streptophyta</taxon>
        <taxon>Embryophyta</taxon>
        <taxon>Tracheophyta</taxon>
        <taxon>Spermatophyta</taxon>
        <taxon>Magnoliopsida</taxon>
        <taxon>Liliopsida</taxon>
        <taxon>Asparagales</taxon>
        <taxon>Iridaceae</taxon>
        <taxon>Iridoideae</taxon>
        <taxon>Irideae</taxon>
        <taxon>Iris</taxon>
    </lineage>
</organism>
<reference evidence="2" key="1">
    <citation type="journal article" date="2023" name="GigaByte">
        <title>Genome assembly of the bearded iris, Iris pallida Lam.</title>
        <authorList>
            <person name="Bruccoleri R.E."/>
            <person name="Oakeley E.J."/>
            <person name="Faust A.M.E."/>
            <person name="Altorfer M."/>
            <person name="Dessus-Babus S."/>
            <person name="Burckhardt D."/>
            <person name="Oertli M."/>
            <person name="Naumann U."/>
            <person name="Petersen F."/>
            <person name="Wong J."/>
        </authorList>
    </citation>
    <scope>NUCLEOTIDE SEQUENCE</scope>
    <source>
        <strain evidence="2">GSM-AAB239-AS_SAM_17_03QT</strain>
    </source>
</reference>
<dbReference type="Proteomes" id="UP001140949">
    <property type="component" value="Unassembled WGS sequence"/>
</dbReference>
<feature type="transmembrane region" description="Helical" evidence="1">
    <location>
        <begin position="45"/>
        <end position="62"/>
    </location>
</feature>